<feature type="binding site" evidence="14">
    <location>
        <position position="239"/>
    </location>
    <ligand>
        <name>ATP</name>
        <dbReference type="ChEBI" id="CHEBI:30616"/>
    </ligand>
</feature>
<dbReference type="OrthoDB" id="9814580at2"/>
<evidence type="ECO:0000256" key="5">
    <source>
        <dbReference type="ARBA" id="ARBA00022490"/>
    </source>
</evidence>
<dbReference type="GO" id="GO:0005737">
    <property type="term" value="C:cytoplasm"/>
    <property type="evidence" value="ECO:0007669"/>
    <property type="project" value="UniProtKB-SubCell"/>
</dbReference>
<feature type="binding site" evidence="14">
    <location>
        <position position="68"/>
    </location>
    <ligand>
        <name>L-threonine</name>
        <dbReference type="ChEBI" id="CHEBI:57926"/>
    </ligand>
</feature>
<dbReference type="FunFam" id="3.90.870.10:FF:000009">
    <property type="entry name" value="Threonylcarbamoyl-AMP synthase, putative"/>
    <property type="match status" value="1"/>
</dbReference>
<dbReference type="STRING" id="1432562.WN59_05930"/>
<keyword evidence="10 13" id="KW-0067">ATP-binding</keyword>
<proteinExistence type="inferred from homology"/>
<feature type="domain" description="YrdC-like" evidence="15">
    <location>
        <begin position="19"/>
        <end position="206"/>
    </location>
</feature>
<dbReference type="PANTHER" id="PTHR17490">
    <property type="entry name" value="SUA5"/>
    <property type="match status" value="1"/>
</dbReference>
<dbReference type="GO" id="GO:0006450">
    <property type="term" value="P:regulation of translational fidelity"/>
    <property type="evidence" value="ECO:0007669"/>
    <property type="project" value="TreeGrafter"/>
</dbReference>
<dbReference type="EC" id="2.7.7.87" evidence="3 13"/>
<dbReference type="InterPro" id="IPR050156">
    <property type="entry name" value="TC-AMP_synthase_SUA5"/>
</dbReference>
<sequence>MDTKVWEIYIDQLKDRDTREKLDEIRTAFTYGEVVGIPTETVYGLAGDARNSEAIHKIFSAKGRPGDNPLIVHIHSMEQLEDFTEPLDPKVQSLMNHFWPGPISFILPLKGSMLAGNTVAELDSVAVRMPSHPVGHAILEHVGFPLAAPSANLSGKPSPTDYRHVIDDLNRKVYGVVESDPATYGLESTVLDCTQYPYRVARPGSITKEALENVLKETVDRHVSDSEKPISPGMKYKHYAPRQPLAVIEGGLKNNTHIEADDDKKIGIIAPENCRGFIPEGSYFISLCSSDENYREAARNLYAALRRMDKSDVDLIYIHGFPKNDETEALMNRIYKAAGDEVIKDDHL</sequence>
<dbReference type="GO" id="GO:0061710">
    <property type="term" value="F:L-threonylcarbamoyladenylate synthase"/>
    <property type="evidence" value="ECO:0007669"/>
    <property type="project" value="UniProtKB-EC"/>
</dbReference>
<dbReference type="SUPFAM" id="SSF55821">
    <property type="entry name" value="YrdC/RibB"/>
    <property type="match status" value="1"/>
</dbReference>
<feature type="binding site" evidence="14">
    <location>
        <position position="41"/>
    </location>
    <ligand>
        <name>L-threonine</name>
        <dbReference type="ChEBI" id="CHEBI:57926"/>
    </ligand>
</feature>
<dbReference type="GO" id="GO:0008033">
    <property type="term" value="P:tRNA processing"/>
    <property type="evidence" value="ECO:0007669"/>
    <property type="project" value="UniProtKB-KW"/>
</dbReference>
<feature type="binding site" evidence="14">
    <location>
        <position position="128"/>
    </location>
    <ligand>
        <name>L-threonine</name>
        <dbReference type="ChEBI" id="CHEBI:57926"/>
    </ligand>
</feature>
<dbReference type="Gene3D" id="3.40.50.11030">
    <property type="entry name" value="Threonylcarbamoyl-AMP synthase, C-terminal domain"/>
    <property type="match status" value="1"/>
</dbReference>
<keyword evidence="17" id="KW-1185">Reference proteome</keyword>
<name>A0A0M2SR95_9STAP</name>
<protein>
    <recommendedName>
        <fullName evidence="4 13">Threonylcarbamoyl-AMP synthase</fullName>
        <shortName evidence="13">TC-AMP synthase</shortName>
        <ecNumber evidence="3 13">2.7.7.87</ecNumber>
    </recommendedName>
    <alternativeName>
        <fullName evidence="11 13">L-threonylcarbamoyladenylate synthase</fullName>
    </alternativeName>
</protein>
<evidence type="ECO:0000256" key="1">
    <source>
        <dbReference type="ARBA" id="ARBA00004496"/>
    </source>
</evidence>
<dbReference type="EMBL" id="LAYZ01000002">
    <property type="protein sequence ID" value="KKK35160.1"/>
    <property type="molecule type" value="Genomic_DNA"/>
</dbReference>
<dbReference type="PIRSF" id="PIRSF004930">
    <property type="entry name" value="Tln_factor_SUA5"/>
    <property type="match status" value="1"/>
</dbReference>
<dbReference type="InterPro" id="IPR017945">
    <property type="entry name" value="DHBP_synth_RibB-like_a/b_dom"/>
</dbReference>
<dbReference type="RefSeq" id="WP_046514129.1">
    <property type="nucleotide sequence ID" value="NZ_LAYZ01000002.1"/>
</dbReference>
<feature type="binding site" evidence="14">
    <location>
        <position position="188"/>
    </location>
    <ligand>
        <name>L-threonine</name>
        <dbReference type="ChEBI" id="CHEBI:57926"/>
    </ligand>
</feature>
<evidence type="ECO:0000313" key="17">
    <source>
        <dbReference type="Proteomes" id="UP000034287"/>
    </source>
</evidence>
<evidence type="ECO:0000256" key="13">
    <source>
        <dbReference type="PIRNR" id="PIRNR004930"/>
    </source>
</evidence>
<dbReference type="InterPro" id="IPR006070">
    <property type="entry name" value="Sua5-like_dom"/>
</dbReference>
<dbReference type="Pfam" id="PF01300">
    <property type="entry name" value="Sua5_yciO_yrdC"/>
    <property type="match status" value="1"/>
</dbReference>
<evidence type="ECO:0000259" key="15">
    <source>
        <dbReference type="PROSITE" id="PS51163"/>
    </source>
</evidence>
<dbReference type="PANTHER" id="PTHR17490:SF16">
    <property type="entry name" value="THREONYLCARBAMOYL-AMP SYNTHASE"/>
    <property type="match status" value="1"/>
</dbReference>
<dbReference type="GO" id="GO:0000049">
    <property type="term" value="F:tRNA binding"/>
    <property type="evidence" value="ECO:0007669"/>
    <property type="project" value="TreeGrafter"/>
</dbReference>
<evidence type="ECO:0000256" key="9">
    <source>
        <dbReference type="ARBA" id="ARBA00022741"/>
    </source>
</evidence>
<dbReference type="InterPro" id="IPR038385">
    <property type="entry name" value="Sua5/YwlC_C"/>
</dbReference>
<evidence type="ECO:0000256" key="6">
    <source>
        <dbReference type="ARBA" id="ARBA00022679"/>
    </source>
</evidence>
<feature type="binding site" evidence="14">
    <location>
        <position position="73"/>
    </location>
    <ligand>
        <name>L-threonine</name>
        <dbReference type="ChEBI" id="CHEBI:57926"/>
    </ligand>
</feature>
<keyword evidence="9 13" id="KW-0547">Nucleotide-binding</keyword>
<keyword evidence="5 13" id="KW-0963">Cytoplasm</keyword>
<dbReference type="PATRIC" id="fig|1432562.3.peg.1182"/>
<evidence type="ECO:0000313" key="16">
    <source>
        <dbReference type="EMBL" id="KKK35160.1"/>
    </source>
</evidence>
<comment type="subcellular location">
    <subcellularLocation>
        <location evidence="1 13">Cytoplasm</location>
    </subcellularLocation>
</comment>
<evidence type="ECO:0000256" key="8">
    <source>
        <dbReference type="ARBA" id="ARBA00022695"/>
    </source>
</evidence>
<dbReference type="NCBIfam" id="TIGR00057">
    <property type="entry name" value="L-threonylcarbamoyladenylate synthase"/>
    <property type="match status" value="1"/>
</dbReference>
<keyword evidence="7 13" id="KW-0819">tRNA processing</keyword>
<accession>A0A0M2SR95</accession>
<feature type="binding site" evidence="14">
    <location>
        <position position="64"/>
    </location>
    <ligand>
        <name>ATP</name>
        <dbReference type="ChEBI" id="CHEBI:30616"/>
    </ligand>
</feature>
<dbReference type="Proteomes" id="UP000034287">
    <property type="component" value="Unassembled WGS sequence"/>
</dbReference>
<dbReference type="InterPro" id="IPR005145">
    <property type="entry name" value="Sua5_C"/>
</dbReference>
<evidence type="ECO:0000256" key="14">
    <source>
        <dbReference type="PIRSR" id="PIRSR004930-1"/>
    </source>
</evidence>
<dbReference type="Gene3D" id="3.90.870.10">
    <property type="entry name" value="DHBP synthase"/>
    <property type="match status" value="1"/>
</dbReference>
<evidence type="ECO:0000256" key="4">
    <source>
        <dbReference type="ARBA" id="ARBA00015492"/>
    </source>
</evidence>
<dbReference type="GO" id="GO:0003725">
    <property type="term" value="F:double-stranded RNA binding"/>
    <property type="evidence" value="ECO:0007669"/>
    <property type="project" value="UniProtKB-UniRule"/>
</dbReference>
<feature type="binding site" evidence="14">
    <location>
        <position position="158"/>
    </location>
    <ligand>
        <name>ATP</name>
        <dbReference type="ChEBI" id="CHEBI:30616"/>
    </ligand>
</feature>
<comment type="function">
    <text evidence="13">Required for the formation of a threonylcarbamoyl group on adenosine at position 37 (t(6)A37) in tRNAs that read codons beginning with adenine.</text>
</comment>
<evidence type="ECO:0000256" key="10">
    <source>
        <dbReference type="ARBA" id="ARBA00022840"/>
    </source>
</evidence>
<evidence type="ECO:0000256" key="11">
    <source>
        <dbReference type="ARBA" id="ARBA00029774"/>
    </source>
</evidence>
<feature type="binding site" evidence="14">
    <location>
        <position position="202"/>
    </location>
    <ligand>
        <name>ATP</name>
        <dbReference type="ChEBI" id="CHEBI:30616"/>
    </ligand>
</feature>
<keyword evidence="6 13" id="KW-0808">Transferase</keyword>
<organism evidence="16 17">
    <name type="scientific">Salinicoccus sediminis</name>
    <dbReference type="NCBI Taxonomy" id="1432562"/>
    <lineage>
        <taxon>Bacteria</taxon>
        <taxon>Bacillati</taxon>
        <taxon>Bacillota</taxon>
        <taxon>Bacilli</taxon>
        <taxon>Bacillales</taxon>
        <taxon>Staphylococcaceae</taxon>
        <taxon>Salinicoccus</taxon>
    </lineage>
</organism>
<evidence type="ECO:0000256" key="2">
    <source>
        <dbReference type="ARBA" id="ARBA00007663"/>
    </source>
</evidence>
<feature type="binding site" evidence="14">
    <location>
        <position position="148"/>
    </location>
    <ligand>
        <name>L-threonine</name>
        <dbReference type="ChEBI" id="CHEBI:57926"/>
    </ligand>
</feature>
<comment type="caution">
    <text evidence="16">The sequence shown here is derived from an EMBL/GenBank/DDBJ whole genome shotgun (WGS) entry which is preliminary data.</text>
</comment>
<gene>
    <name evidence="16" type="ORF">WN59_05930</name>
</gene>
<dbReference type="PROSITE" id="PS51163">
    <property type="entry name" value="YRDC"/>
    <property type="match status" value="1"/>
</dbReference>
<evidence type="ECO:0000256" key="12">
    <source>
        <dbReference type="ARBA" id="ARBA00048366"/>
    </source>
</evidence>
<feature type="binding site" evidence="14">
    <location>
        <position position="150"/>
    </location>
    <ligand>
        <name>ATP</name>
        <dbReference type="ChEBI" id="CHEBI:30616"/>
    </ligand>
</feature>
<evidence type="ECO:0000256" key="3">
    <source>
        <dbReference type="ARBA" id="ARBA00012584"/>
    </source>
</evidence>
<dbReference type="InterPro" id="IPR010923">
    <property type="entry name" value="T(6)A37_SUA5"/>
</dbReference>
<dbReference type="AlphaFoldDB" id="A0A0M2SR95"/>
<comment type="catalytic activity">
    <reaction evidence="12 13">
        <text>L-threonine + hydrogencarbonate + ATP = L-threonylcarbamoyladenylate + diphosphate + H2O</text>
        <dbReference type="Rhea" id="RHEA:36407"/>
        <dbReference type="ChEBI" id="CHEBI:15377"/>
        <dbReference type="ChEBI" id="CHEBI:17544"/>
        <dbReference type="ChEBI" id="CHEBI:30616"/>
        <dbReference type="ChEBI" id="CHEBI:33019"/>
        <dbReference type="ChEBI" id="CHEBI:57926"/>
        <dbReference type="ChEBI" id="CHEBI:73682"/>
        <dbReference type="EC" id="2.7.7.87"/>
    </reaction>
</comment>
<dbReference type="GO" id="GO:0005524">
    <property type="term" value="F:ATP binding"/>
    <property type="evidence" value="ECO:0007669"/>
    <property type="project" value="UniProtKB-UniRule"/>
</dbReference>
<keyword evidence="8 13" id="KW-0548">Nucleotidyltransferase</keyword>
<comment type="similarity">
    <text evidence="2 13">Belongs to the SUA5 family.</text>
</comment>
<dbReference type="Pfam" id="PF03481">
    <property type="entry name" value="Sua5_C"/>
    <property type="match status" value="1"/>
</dbReference>
<evidence type="ECO:0000256" key="7">
    <source>
        <dbReference type="ARBA" id="ARBA00022694"/>
    </source>
</evidence>
<reference evidence="16 17" key="1">
    <citation type="submission" date="2015-04" db="EMBL/GenBank/DDBJ databases">
        <title>Taxonomic description and genome sequence of Salinicoccus sediminis sp. nov., a novel hyper halotolerant bacterium isolated from marine sediment.</title>
        <authorList>
            <person name="Mathan Kumar R."/>
            <person name="Kaur G."/>
            <person name="Kumar N."/>
            <person name="Kumar A."/>
            <person name="Singh N.K."/>
            <person name="Kaur N."/>
            <person name="Mayilraj S."/>
        </authorList>
    </citation>
    <scope>NUCLEOTIDE SEQUENCE [LARGE SCALE GENOMIC DNA]</scope>
    <source>
        <strain evidence="16 17">SV-16</strain>
    </source>
</reference>